<name>A0ABT1WGW6_9BURK</name>
<protein>
    <submittedName>
        <fullName evidence="3">YceI family protein</fullName>
    </submittedName>
</protein>
<sequence>MAAVLTVAGMLVSGVAQADPVDPAQSLVRATFKQFNVPVSGDFKKFSGQVDFNAAKPEATKATVTVQTASFDLGDPLYNKEVAKPDWFDSAKFPDATFSVTSVKPAGKGYQATGDLTIRGIKKPLTFPVSIQSQGGKSVFSGQTKIKRLDFKVGASGEWADTSLVADEVVIGFKLVTTGK</sequence>
<dbReference type="EMBL" id="JANIGO010000001">
    <property type="protein sequence ID" value="MCQ8895674.1"/>
    <property type="molecule type" value="Genomic_DNA"/>
</dbReference>
<accession>A0ABT1WGW6</accession>
<keyword evidence="1" id="KW-0732">Signal</keyword>
<organism evidence="3 4">
    <name type="scientific">Limnobacter humi</name>
    <dbReference type="NCBI Taxonomy" id="1778671"/>
    <lineage>
        <taxon>Bacteria</taxon>
        <taxon>Pseudomonadati</taxon>
        <taxon>Pseudomonadota</taxon>
        <taxon>Betaproteobacteria</taxon>
        <taxon>Burkholderiales</taxon>
        <taxon>Burkholderiaceae</taxon>
        <taxon>Limnobacter</taxon>
    </lineage>
</organism>
<keyword evidence="4" id="KW-1185">Reference proteome</keyword>
<reference evidence="3 4" key="1">
    <citation type="submission" date="2022-07" db="EMBL/GenBank/DDBJ databases">
        <authorList>
            <person name="Xamxidin M."/>
            <person name="Wu M."/>
        </authorList>
    </citation>
    <scope>NUCLEOTIDE SEQUENCE [LARGE SCALE GENOMIC DNA]</scope>
    <source>
        <strain evidence="3 4">NBRC 111650</strain>
    </source>
</reference>
<evidence type="ECO:0000256" key="1">
    <source>
        <dbReference type="SAM" id="SignalP"/>
    </source>
</evidence>
<evidence type="ECO:0000313" key="3">
    <source>
        <dbReference type="EMBL" id="MCQ8895674.1"/>
    </source>
</evidence>
<comment type="caution">
    <text evidence="3">The sequence shown here is derived from an EMBL/GenBank/DDBJ whole genome shotgun (WGS) entry which is preliminary data.</text>
</comment>
<evidence type="ECO:0000259" key="2">
    <source>
        <dbReference type="SMART" id="SM00867"/>
    </source>
</evidence>
<evidence type="ECO:0000313" key="4">
    <source>
        <dbReference type="Proteomes" id="UP001204142"/>
    </source>
</evidence>
<dbReference type="InterPro" id="IPR036761">
    <property type="entry name" value="TTHA0802/YceI-like_sf"/>
</dbReference>
<dbReference type="Pfam" id="PF04264">
    <property type="entry name" value="YceI"/>
    <property type="match status" value="1"/>
</dbReference>
<dbReference type="SUPFAM" id="SSF101874">
    <property type="entry name" value="YceI-like"/>
    <property type="match status" value="1"/>
</dbReference>
<dbReference type="Gene3D" id="2.40.128.110">
    <property type="entry name" value="Lipid/polyisoprenoid-binding, YceI-like"/>
    <property type="match status" value="1"/>
</dbReference>
<proteinExistence type="predicted"/>
<dbReference type="RefSeq" id="WP_256763373.1">
    <property type="nucleotide sequence ID" value="NZ_JANIGO010000001.1"/>
</dbReference>
<feature type="signal peptide" evidence="1">
    <location>
        <begin position="1"/>
        <end position="18"/>
    </location>
</feature>
<dbReference type="PANTHER" id="PTHR34406:SF1">
    <property type="entry name" value="PROTEIN YCEI"/>
    <property type="match status" value="1"/>
</dbReference>
<feature type="domain" description="Lipid/polyisoprenoid-binding YceI-like" evidence="2">
    <location>
        <begin position="21"/>
        <end position="178"/>
    </location>
</feature>
<dbReference type="Proteomes" id="UP001204142">
    <property type="component" value="Unassembled WGS sequence"/>
</dbReference>
<feature type="chain" id="PRO_5046900495" evidence="1">
    <location>
        <begin position="19"/>
        <end position="180"/>
    </location>
</feature>
<dbReference type="InterPro" id="IPR007372">
    <property type="entry name" value="Lipid/polyisoprenoid-bd_YceI"/>
</dbReference>
<dbReference type="PANTHER" id="PTHR34406">
    <property type="entry name" value="PROTEIN YCEI"/>
    <property type="match status" value="1"/>
</dbReference>
<dbReference type="SMART" id="SM00867">
    <property type="entry name" value="YceI"/>
    <property type="match status" value="1"/>
</dbReference>
<gene>
    <name evidence="3" type="ORF">NQT62_04350</name>
</gene>